<dbReference type="SUPFAM" id="SSF46548">
    <property type="entry name" value="alpha-helical ferredoxin"/>
    <property type="match status" value="1"/>
</dbReference>
<dbReference type="InterPro" id="IPR017900">
    <property type="entry name" value="4Fe4S_Fe_S_CS"/>
</dbReference>
<dbReference type="Gene3D" id="1.10.1060.10">
    <property type="entry name" value="Alpha-helical ferredoxin"/>
    <property type="match status" value="1"/>
</dbReference>
<protein>
    <recommendedName>
        <fullName evidence="2">4Fe-4S ferredoxin-type domain-containing protein</fullName>
    </recommendedName>
</protein>
<dbReference type="GO" id="GO:0051536">
    <property type="term" value="F:iron-sulfur cluster binding"/>
    <property type="evidence" value="ECO:0007669"/>
    <property type="project" value="InterPro"/>
</dbReference>
<feature type="domain" description="4Fe-4S ferredoxin-type" evidence="2">
    <location>
        <begin position="185"/>
        <end position="214"/>
    </location>
</feature>
<evidence type="ECO:0000259" key="2">
    <source>
        <dbReference type="PROSITE" id="PS51379"/>
    </source>
</evidence>
<dbReference type="PROSITE" id="PS00198">
    <property type="entry name" value="4FE4S_FER_1"/>
    <property type="match status" value="1"/>
</dbReference>
<organism evidence="3">
    <name type="scientific">marine sediment metagenome</name>
    <dbReference type="NCBI Taxonomy" id="412755"/>
    <lineage>
        <taxon>unclassified sequences</taxon>
        <taxon>metagenomes</taxon>
        <taxon>ecological metagenomes</taxon>
    </lineage>
</organism>
<name>A0A0F9C7I4_9ZZZZ</name>
<dbReference type="PANTHER" id="PTHR42827:SF1">
    <property type="entry name" value="IRON-SULFUR CLUSTER-BINDING PROTEIN"/>
    <property type="match status" value="1"/>
</dbReference>
<dbReference type="AlphaFoldDB" id="A0A0F9C7I4"/>
<dbReference type="PANTHER" id="PTHR42827">
    <property type="entry name" value="IRON-SULFUR CLUSTER-BINDING PROTEIN-RELATED"/>
    <property type="match status" value="1"/>
</dbReference>
<proteinExistence type="predicted"/>
<sequence length="392" mass="43455">MGLEDHPTVKKYREKKAEGSDLPEPEKLDSDWLKRLVLNAGADDIGLIGIDHPGIADQRQDILEIFPRTKSLISIMCRLNRDNIRSASRAISDLEFLQTFEKVNSVARAVVAFLNEKGLRAMNSSSGFPMDMAKWPGKMWPISHKPVAVAAGLGVMGLNRLLLHPRFGSFNVLGTILFDREVSAYDSPLEFTPCIDCKLCASVCPVGAVGADGSFNFATCMTHNYRDRLGGFQDWIERVVSSKDVKSYRKKVRDSETVSMWQSLSYGICNKSSYCMAVCPAGESVIGPFLDDRKGFVEEVVKPLQNKTESIYVVPGSDGEAHVVRRFPHKTVKRIGNGLRPNSAIGFLQSLPIVFQPHQSEGIDATYHFSFTGEEDCSGTVVIRNMTIEVKE</sequence>
<comment type="caution">
    <text evidence="3">The sequence shown here is derived from an EMBL/GenBank/DDBJ whole genome shotgun (WGS) entry which is preliminary data.</text>
</comment>
<dbReference type="PROSITE" id="PS51379">
    <property type="entry name" value="4FE4S_FER_2"/>
    <property type="match status" value="1"/>
</dbReference>
<evidence type="ECO:0000256" key="1">
    <source>
        <dbReference type="SAM" id="MobiDB-lite"/>
    </source>
</evidence>
<feature type="region of interest" description="Disordered" evidence="1">
    <location>
        <begin position="1"/>
        <end position="26"/>
    </location>
</feature>
<feature type="compositionally biased region" description="Basic and acidic residues" evidence="1">
    <location>
        <begin position="15"/>
        <end position="26"/>
    </location>
</feature>
<reference evidence="3" key="1">
    <citation type="journal article" date="2015" name="Nature">
        <title>Complex archaea that bridge the gap between prokaryotes and eukaryotes.</title>
        <authorList>
            <person name="Spang A."/>
            <person name="Saw J.H."/>
            <person name="Jorgensen S.L."/>
            <person name="Zaremba-Niedzwiedzka K."/>
            <person name="Martijn J."/>
            <person name="Lind A.E."/>
            <person name="van Eijk R."/>
            <person name="Schleper C."/>
            <person name="Guy L."/>
            <person name="Ettema T.J."/>
        </authorList>
    </citation>
    <scope>NUCLEOTIDE SEQUENCE</scope>
</reference>
<gene>
    <name evidence="3" type="ORF">LCGC14_2356770</name>
</gene>
<evidence type="ECO:0000313" key="3">
    <source>
        <dbReference type="EMBL" id="KKL45328.1"/>
    </source>
</evidence>
<feature type="non-terminal residue" evidence="3">
    <location>
        <position position="392"/>
    </location>
</feature>
<dbReference type="InterPro" id="IPR009051">
    <property type="entry name" value="Helical_ferredxn"/>
</dbReference>
<accession>A0A0F9C7I4</accession>
<dbReference type="EMBL" id="LAZR01034429">
    <property type="protein sequence ID" value="KKL45328.1"/>
    <property type="molecule type" value="Genomic_DNA"/>
</dbReference>
<dbReference type="InterPro" id="IPR017896">
    <property type="entry name" value="4Fe4S_Fe-S-bd"/>
</dbReference>